<comment type="caution">
    <text evidence="1">The sequence shown here is derived from an EMBL/GenBank/DDBJ whole genome shotgun (WGS) entry which is preliminary data.</text>
</comment>
<evidence type="ECO:0000313" key="1">
    <source>
        <dbReference type="EMBL" id="TKK86055.1"/>
    </source>
</evidence>
<evidence type="ECO:0000313" key="2">
    <source>
        <dbReference type="Proteomes" id="UP000308705"/>
    </source>
</evidence>
<dbReference type="Proteomes" id="UP000308705">
    <property type="component" value="Unassembled WGS sequence"/>
</dbReference>
<dbReference type="RefSeq" id="WP_137249121.1">
    <property type="nucleotide sequence ID" value="NZ_SZQA01000023.1"/>
</dbReference>
<name>A0A4U3MAG7_9ACTN</name>
<dbReference type="EMBL" id="SZQA01000023">
    <property type="protein sequence ID" value="TKK86055.1"/>
    <property type="molecule type" value="Genomic_DNA"/>
</dbReference>
<keyword evidence="2" id="KW-1185">Reference proteome</keyword>
<accession>A0A4U3MAG7</accession>
<dbReference type="AlphaFoldDB" id="A0A4U3MAG7"/>
<organism evidence="1 2">
    <name type="scientific">Herbidospora galbida</name>
    <dbReference type="NCBI Taxonomy" id="2575442"/>
    <lineage>
        <taxon>Bacteria</taxon>
        <taxon>Bacillati</taxon>
        <taxon>Actinomycetota</taxon>
        <taxon>Actinomycetes</taxon>
        <taxon>Streptosporangiales</taxon>
        <taxon>Streptosporangiaceae</taxon>
        <taxon>Herbidospora</taxon>
    </lineage>
</organism>
<protein>
    <submittedName>
        <fullName evidence="1">Uncharacterized protein</fullName>
    </submittedName>
</protein>
<sequence length="386" mass="41789">MTRRAIELHAKIAGLEAELAAWRSLSAPGARLEKHHTQIGAITAALQVAVDHLTARADSGDPWTATEHLLIRTHDVLDYFRAKFALRLADVFADYLTVADELAWECYEPVRTYAPRRKEPPLVFLDRSAEPFSIARGADYATELIAKPPGSLRRVVERLPVPLIGVPWFHLRHLPDALVIAHEVGHLVETDLDLTPTLQTSIAGARPEWRRWLGEVFADVYAALATGPGYLSALSDFLDTGSGGTGAGAYPPPETRLDVVRAVLDGGRATEAAEVAAALVAGPYPQLGGRRLDEILTFDRDLADRQASALLLRMAPDPRSNVRTLLSSAALAFARDPETYQKAGTTDRVVHAAHRKITAGVRAATTPQAAAERGREAGEAILGLLL</sequence>
<dbReference type="OrthoDB" id="4115736at2"/>
<gene>
    <name evidence="1" type="ORF">FDA94_22805</name>
</gene>
<proteinExistence type="predicted"/>
<reference evidence="1 2" key="1">
    <citation type="submission" date="2019-04" db="EMBL/GenBank/DDBJ databases">
        <title>Herbidospora sp. NEAU-GS14.nov., a novel actinomycete isolated from soil.</title>
        <authorList>
            <person name="Han L."/>
        </authorList>
    </citation>
    <scope>NUCLEOTIDE SEQUENCE [LARGE SCALE GENOMIC DNA]</scope>
    <source>
        <strain evidence="1 2">NEAU-GS14</strain>
    </source>
</reference>